<organism evidence="2">
    <name type="scientific">Amblyomma aureolatum</name>
    <dbReference type="NCBI Taxonomy" id="187763"/>
    <lineage>
        <taxon>Eukaryota</taxon>
        <taxon>Metazoa</taxon>
        <taxon>Ecdysozoa</taxon>
        <taxon>Arthropoda</taxon>
        <taxon>Chelicerata</taxon>
        <taxon>Arachnida</taxon>
        <taxon>Acari</taxon>
        <taxon>Parasitiformes</taxon>
        <taxon>Ixodida</taxon>
        <taxon>Ixodoidea</taxon>
        <taxon>Ixodidae</taxon>
        <taxon>Amblyomminae</taxon>
        <taxon>Amblyomma</taxon>
    </lineage>
</organism>
<protein>
    <submittedName>
        <fullName evidence="2">Putative conserved plasma membrane protein</fullName>
    </submittedName>
</protein>
<feature type="transmembrane region" description="Helical" evidence="1">
    <location>
        <begin position="69"/>
        <end position="90"/>
    </location>
</feature>
<sequence>MLSGCLLAVGKRLPLLKPSYCQTVLRGTKREASTWWSLFRKRTPEAYARYDGLNPTRDQLVYTSGLHNYMLLASITATGIATSCACYVGATYFNLWPEHANGQTPIWSPSVAQGGAFVFVSGMYLLACLYLLRHMPLRIYYNKPKQSFCFVFQSIMPGLRRIESFKPGALETVPKTKYNSIRDFLGNLRVRNGRKRFVVVEERFHVVAFYNVLVGFDDVEVLES</sequence>
<keyword evidence="1" id="KW-0472">Membrane</keyword>
<accession>A0A1E1XBG0</accession>
<proteinExistence type="evidence at transcript level"/>
<dbReference type="EMBL" id="GFAC01002606">
    <property type="protein sequence ID" value="JAT96582.1"/>
    <property type="molecule type" value="mRNA"/>
</dbReference>
<name>A0A1E1XBG0_9ACAR</name>
<feature type="transmembrane region" description="Helical" evidence="1">
    <location>
        <begin position="110"/>
        <end position="132"/>
    </location>
</feature>
<dbReference type="AlphaFoldDB" id="A0A1E1XBG0"/>
<reference evidence="2" key="1">
    <citation type="journal article" date="2017" name="Front. Cell. Infect. Microbiol.">
        <title>The Distinct Transcriptional Response of the Midgut of Amblyomma sculptum and Amblyomma aureolatum Ticks to Rickettsia rickettsii Correlates to Their Differences in Susceptibility to Infection.</title>
        <authorList>
            <person name="Martins L.A."/>
            <person name="Galletti M.F.B.M."/>
            <person name="Ribeiro J.M."/>
            <person name="Fujita A."/>
            <person name="Costa F.B."/>
            <person name="Labruna M.B."/>
            <person name="Daffre S."/>
            <person name="Fogaca A.C."/>
        </authorList>
    </citation>
    <scope>NUCLEOTIDE SEQUENCE</scope>
</reference>
<evidence type="ECO:0000256" key="1">
    <source>
        <dbReference type="SAM" id="Phobius"/>
    </source>
</evidence>
<keyword evidence="1" id="KW-1133">Transmembrane helix</keyword>
<keyword evidence="1" id="KW-0812">Transmembrane</keyword>
<evidence type="ECO:0000313" key="2">
    <source>
        <dbReference type="EMBL" id="JAT96582.1"/>
    </source>
</evidence>